<evidence type="ECO:0000313" key="1">
    <source>
        <dbReference type="EMBL" id="KAF9538424.1"/>
    </source>
</evidence>
<evidence type="ECO:0008006" key="3">
    <source>
        <dbReference type="Google" id="ProtNLM"/>
    </source>
</evidence>
<name>A0A9P6EXT3_9FUNG</name>
<gene>
    <name evidence="1" type="ORF">EC957_006771</name>
</gene>
<keyword evidence="2" id="KW-1185">Reference proteome</keyword>
<reference evidence="1" key="1">
    <citation type="journal article" date="2020" name="Fungal Divers.">
        <title>Resolving the Mortierellaceae phylogeny through synthesis of multi-gene phylogenetics and phylogenomics.</title>
        <authorList>
            <person name="Vandepol N."/>
            <person name="Liber J."/>
            <person name="Desiro A."/>
            <person name="Na H."/>
            <person name="Kennedy M."/>
            <person name="Barry K."/>
            <person name="Grigoriev I.V."/>
            <person name="Miller A.N."/>
            <person name="O'Donnell K."/>
            <person name="Stajich J.E."/>
            <person name="Bonito G."/>
        </authorList>
    </citation>
    <scope>NUCLEOTIDE SEQUENCE</scope>
    <source>
        <strain evidence="1">NRRL 2591</strain>
    </source>
</reference>
<dbReference type="Gene3D" id="3.80.10.10">
    <property type="entry name" value="Ribonuclease Inhibitor"/>
    <property type="match status" value="1"/>
</dbReference>
<dbReference type="SUPFAM" id="SSF52047">
    <property type="entry name" value="RNI-like"/>
    <property type="match status" value="2"/>
</dbReference>
<sequence length="510" mass="58311">MTSFADLPAEVMDLIGDYLNNGVNSFKPLTLVSSKLYHHFSQRLWRHIMIHSHTPPDFFSVLKDRTHFVHSIRFKGRVQTEYYLIHYPGLLIFEHDNTTRIIAKAKEVCCNSADFFRLNPTIQDVIITPRDLSLNEGFWNAISTSLQNPRRLKLGREDAIMKLVMQGGSGRAFWRACSQFEQVDYMGRDQSGALTKDVSFDCSRLQRLDYTVMECPENMPSLWKWMGRCSNLIKLHWGGLVPIGHVNADVEPPVWPYLEDLCLGDVRGTDETMARVLFTHLPPSLKHLGVESATFGPESFGTLRKRVFGNLRTLSVRGCRSFSSPMVLEVLQKCPRLEELDAYSITTTDLRGHPGAWACHGLTLLRVTFRSGRGEDEESDDHDNNDSDDHHLLFKHISTLTRLEELDMTRYPETSAGNWFRPSRQTGPQLRLDSGLDQLLTLTRLKKVKFSGIVQNMRVVDVDWMLESWPKLDELCGGFSRKANTEKELNALVRGRGIVVGARQHHYSLY</sequence>
<comment type="caution">
    <text evidence="1">The sequence shown here is derived from an EMBL/GenBank/DDBJ whole genome shotgun (WGS) entry which is preliminary data.</text>
</comment>
<proteinExistence type="predicted"/>
<accession>A0A9P6EXT3</accession>
<organism evidence="1 2">
    <name type="scientific">Mortierella hygrophila</name>
    <dbReference type="NCBI Taxonomy" id="979708"/>
    <lineage>
        <taxon>Eukaryota</taxon>
        <taxon>Fungi</taxon>
        <taxon>Fungi incertae sedis</taxon>
        <taxon>Mucoromycota</taxon>
        <taxon>Mortierellomycotina</taxon>
        <taxon>Mortierellomycetes</taxon>
        <taxon>Mortierellales</taxon>
        <taxon>Mortierellaceae</taxon>
        <taxon>Mortierella</taxon>
    </lineage>
</organism>
<evidence type="ECO:0000313" key="2">
    <source>
        <dbReference type="Proteomes" id="UP000723463"/>
    </source>
</evidence>
<dbReference type="EMBL" id="JAAAXW010000308">
    <property type="protein sequence ID" value="KAF9538424.1"/>
    <property type="molecule type" value="Genomic_DNA"/>
</dbReference>
<dbReference type="Proteomes" id="UP000723463">
    <property type="component" value="Unassembled WGS sequence"/>
</dbReference>
<dbReference type="AlphaFoldDB" id="A0A9P6EXT3"/>
<protein>
    <recommendedName>
        <fullName evidence="3">F-box domain-containing protein</fullName>
    </recommendedName>
</protein>
<dbReference type="InterPro" id="IPR032675">
    <property type="entry name" value="LRR_dom_sf"/>
</dbReference>